<evidence type="ECO:0000313" key="1">
    <source>
        <dbReference type="EMBL" id="KAF2628007.1"/>
    </source>
</evidence>
<accession>A0ACB6S210</accession>
<gene>
    <name evidence="1" type="ORF">BU25DRAFT_410635</name>
</gene>
<comment type="caution">
    <text evidence="1">The sequence shown here is derived from an EMBL/GenBank/DDBJ whole genome shotgun (WGS) entry which is preliminary data.</text>
</comment>
<protein>
    <submittedName>
        <fullName evidence="1">Uncharacterized protein</fullName>
    </submittedName>
</protein>
<reference evidence="1" key="1">
    <citation type="journal article" date="2020" name="Stud. Mycol.">
        <title>101 Dothideomycetes genomes: a test case for predicting lifestyles and emergence of pathogens.</title>
        <authorList>
            <person name="Haridas S."/>
            <person name="Albert R."/>
            <person name="Binder M."/>
            <person name="Bloem J."/>
            <person name="Labutti K."/>
            <person name="Salamov A."/>
            <person name="Andreopoulos B."/>
            <person name="Baker S."/>
            <person name="Barry K."/>
            <person name="Bills G."/>
            <person name="Bluhm B."/>
            <person name="Cannon C."/>
            <person name="Castanera R."/>
            <person name="Culley D."/>
            <person name="Daum C."/>
            <person name="Ezra D."/>
            <person name="Gonzalez J."/>
            <person name="Henrissat B."/>
            <person name="Kuo A."/>
            <person name="Liang C."/>
            <person name="Lipzen A."/>
            <person name="Lutzoni F."/>
            <person name="Magnuson J."/>
            <person name="Mondo S."/>
            <person name="Nolan M."/>
            <person name="Ohm R."/>
            <person name="Pangilinan J."/>
            <person name="Park H.-J."/>
            <person name="Ramirez L."/>
            <person name="Alfaro M."/>
            <person name="Sun H."/>
            <person name="Tritt A."/>
            <person name="Yoshinaga Y."/>
            <person name="Zwiers L.-H."/>
            <person name="Turgeon B."/>
            <person name="Goodwin S."/>
            <person name="Spatafora J."/>
            <person name="Crous P."/>
            <person name="Grigoriev I."/>
        </authorList>
    </citation>
    <scope>NUCLEOTIDE SEQUENCE</scope>
    <source>
        <strain evidence="1">CBS 525.71</strain>
    </source>
</reference>
<proteinExistence type="predicted"/>
<keyword evidence="2" id="KW-1185">Reference proteome</keyword>
<evidence type="ECO:0000313" key="2">
    <source>
        <dbReference type="Proteomes" id="UP000799754"/>
    </source>
</evidence>
<organism evidence="1 2">
    <name type="scientific">Macroventuria anomochaeta</name>
    <dbReference type="NCBI Taxonomy" id="301207"/>
    <lineage>
        <taxon>Eukaryota</taxon>
        <taxon>Fungi</taxon>
        <taxon>Dikarya</taxon>
        <taxon>Ascomycota</taxon>
        <taxon>Pezizomycotina</taxon>
        <taxon>Dothideomycetes</taxon>
        <taxon>Pleosporomycetidae</taxon>
        <taxon>Pleosporales</taxon>
        <taxon>Pleosporineae</taxon>
        <taxon>Didymellaceae</taxon>
        <taxon>Macroventuria</taxon>
    </lineage>
</organism>
<name>A0ACB6S210_9PLEO</name>
<dbReference type="Proteomes" id="UP000799754">
    <property type="component" value="Unassembled WGS sequence"/>
</dbReference>
<sequence>MDPLTAVSLVGTIVQFIDFGSKLVSAGKELYNSASGALEQNVRITEVTSDLQAICLPLRTASSPFSNPNIRGISPSHQQALQRLAASCVEVANKLMPVLEGLQIPANTTHRTWHAIRQSIKSTLQKEEISQLRSTLDMLQQQLNTRMLAFLSDAQWNMQTDILEIKRSSRRLEANTWMKAESIRNDLISCLSARTQSQTQQSDIILQHISDLQSELERGSKLHRSLRILESLHYDYLIERESKIMETHAQTFQWVFDETITVFPQWMESGNGIFWLTGKAGSGKSTLMKYISDHEKTRRLLSSWTGKGNLVIAKHFFWVTGKELEKSHEGLLRSLLYQILKQCPHEIPTTCSERWSRGEHYDKDKWTLKELGQCLESFSGSQTGTKMFLLIDGLDEYEGEEKEIVHIIRNLANNPSTKVCASSRPWAVFEREFGTSSNKLLLEELTRDDIRRYVQEELSRDADFALLRHTAPEYDSLTHQITDKAKGVFLWVFLVVRSLLRGLGKHDSISELKRRVDELPADLNQYFKRMIDNIEQTYQDETSRMLLVATMASEPLPVTALAFLQMERDDGKYAIRGTLPYIYDSILKVRLVEWKGRVNNRCTDLLEVHVWNVGDQFMRARVEFLHRSVRDFLLQDDITRMLHERIKCAFDPRTSLCRIQVALIKSLPMEQGYATQARTISKLSNAFVSYARSAELYNDTADVDLNDELDRYLTGHTQVLDKHWTGQPMSEQSHKTHPFLRFALSQGLYLYAWQVIAREDLSAQSAICSELLPYILQAPEDAELALRKQRVRLSLRILEALLEVGIDPDQRMRSAAGRETIWVRFVEWCWEREAKAEWDERIEISCAQLFEDFLRAGANPKAMVTVPKAMSVQTAIRHVLPRDRVSRIKDLTKSLPDRSSFGYQITQVFSSSQLSLSAATYLVFVMIGIVLARWSLSIEVAK</sequence>
<dbReference type="EMBL" id="MU006715">
    <property type="protein sequence ID" value="KAF2628007.1"/>
    <property type="molecule type" value="Genomic_DNA"/>
</dbReference>